<dbReference type="GO" id="GO:0004526">
    <property type="term" value="F:ribonuclease P activity"/>
    <property type="evidence" value="ECO:0007669"/>
    <property type="project" value="UniProtKB-EC"/>
</dbReference>
<name>A0A5B8II04_9VIRU</name>
<evidence type="ECO:0000256" key="4">
    <source>
        <dbReference type="ARBA" id="ARBA00012179"/>
    </source>
</evidence>
<evidence type="ECO:0000256" key="11">
    <source>
        <dbReference type="ARBA" id="ARBA00022946"/>
    </source>
</evidence>
<keyword evidence="10" id="KW-0460">Magnesium</keyword>
<evidence type="ECO:0000256" key="7">
    <source>
        <dbReference type="ARBA" id="ARBA00022723"/>
    </source>
</evidence>
<organism evidence="13">
    <name type="scientific">Mimiviridae sp. ChoanoV1</name>
    <dbReference type="NCBI Taxonomy" id="2596887"/>
    <lineage>
        <taxon>Viruses</taxon>
        <taxon>Varidnaviria</taxon>
        <taxon>Bamfordvirae</taxon>
        <taxon>Nucleocytoviricota</taxon>
        <taxon>Megaviricetes</taxon>
        <taxon>Imitervirales</taxon>
        <taxon>Schizomimiviridae</taxon>
    </lineage>
</organism>
<evidence type="ECO:0000256" key="10">
    <source>
        <dbReference type="ARBA" id="ARBA00022842"/>
    </source>
</evidence>
<protein>
    <recommendedName>
        <fullName evidence="4">ribonuclease P</fullName>
        <ecNumber evidence="4">3.1.26.5</ecNumber>
    </recommendedName>
</protein>
<accession>A0A5B8II04</accession>
<keyword evidence="11" id="KW-0809">Transit peptide</keyword>
<keyword evidence="9" id="KW-0862">Zinc</keyword>
<dbReference type="GO" id="GO:0046872">
    <property type="term" value="F:metal ion binding"/>
    <property type="evidence" value="ECO:0007669"/>
    <property type="project" value="UniProtKB-KW"/>
</dbReference>
<keyword evidence="8" id="KW-0378">Hydrolase</keyword>
<evidence type="ECO:0000313" key="13">
    <source>
        <dbReference type="EMBL" id="QDY51942.1"/>
    </source>
</evidence>
<evidence type="ECO:0000256" key="3">
    <source>
        <dbReference type="ARBA" id="ARBA00007626"/>
    </source>
</evidence>
<evidence type="ECO:0000256" key="5">
    <source>
        <dbReference type="ARBA" id="ARBA00022694"/>
    </source>
</evidence>
<comment type="cofactor">
    <cofactor evidence="2">
        <name>Mg(2+)</name>
        <dbReference type="ChEBI" id="CHEBI:18420"/>
    </cofactor>
</comment>
<evidence type="ECO:0000256" key="1">
    <source>
        <dbReference type="ARBA" id="ARBA00000928"/>
    </source>
</evidence>
<dbReference type="EC" id="3.1.26.5" evidence="4"/>
<sequence>MAVSKKKLITNKKTRKKLHIDNNLTKNEMSTKKDLRTILAGYVRTQNFDSIPEWLEMYKKDFPGALDKEVLNSLLSQTLYINFKSKREINKYLEMVLSDNSELDFNETTYTAFIRIYSDKRYSNPEEIMKYIHLMFIKDIKIKRRTLAPVLNLCKETKNSELGMSIFGIAKSRNLELADVDYMNLLTSVFNKKNIFNIIIIIDDMIKNNYILENSCIDVLDSIFSKNIMINVLENGNVEEDIPIKKLPAFQFISAELSLFSDKIETHVGNIHPKKKLSLLKFRKFLDINMKKYDTVIDGANVGFYKQGANAGKVLNFNQINLFVDKALSIGRKPLLILHERHIKNINKKDLPVLNEIKKKILFFFSPAGNDDDMYWLYSSIINPKAQIITNDEMRNHIVNISIGNIFNEWKKYKVIKYDVRQEEVTLRIPSKYMIRPIMKENNLIIPFKESGNRILWKYYTY</sequence>
<gene>
    <name evidence="13" type="ORF">2_14</name>
</gene>
<evidence type="ECO:0000256" key="9">
    <source>
        <dbReference type="ARBA" id="ARBA00022833"/>
    </source>
</evidence>
<dbReference type="InterPro" id="IPR031595">
    <property type="entry name" value="PRORP_C"/>
</dbReference>
<keyword evidence="7" id="KW-0479">Metal-binding</keyword>
<evidence type="ECO:0000256" key="2">
    <source>
        <dbReference type="ARBA" id="ARBA00001946"/>
    </source>
</evidence>
<evidence type="ECO:0000256" key="6">
    <source>
        <dbReference type="ARBA" id="ARBA00022722"/>
    </source>
</evidence>
<evidence type="ECO:0000256" key="8">
    <source>
        <dbReference type="ARBA" id="ARBA00022801"/>
    </source>
</evidence>
<dbReference type="GO" id="GO:0001682">
    <property type="term" value="P:tRNA 5'-leader removal"/>
    <property type="evidence" value="ECO:0007669"/>
    <property type="project" value="TreeGrafter"/>
</dbReference>
<reference evidence="13" key="1">
    <citation type="submission" date="2018-11" db="EMBL/GenBank/DDBJ databases">
        <title>A distinct lineage of giant viruses engineers rhodopsin photosystems in predatory marine eukaryotes.</title>
        <authorList>
            <person name="Needham D.M."/>
            <person name="Yoshizawa S."/>
            <person name="Hosaka T."/>
            <person name="Poirier C."/>
            <person name="Choi C.-J."/>
            <person name="Hehenberger E."/>
            <person name="Irwin N.A.T."/>
            <person name="Wilken S."/>
            <person name="Yung C.-M."/>
            <person name="Bachy C."/>
            <person name="Kurihara R."/>
            <person name="Nakajima Y."/>
            <person name="Kojima K."/>
            <person name="Kimura-Someya T."/>
            <person name="Leonard G."/>
            <person name="Malmstrom R.R."/>
            <person name="Mende D."/>
            <person name="Olson D.K."/>
            <person name="Sudo Y."/>
            <person name="Sudek S."/>
            <person name="Richards T.A."/>
            <person name="DeLong E.F."/>
            <person name="Keeling P.J."/>
            <person name="Santoro A.E."/>
            <person name="Shirouzu M."/>
            <person name="Iwasaki W."/>
            <person name="Worden A.Z."/>
        </authorList>
    </citation>
    <scope>NUCLEOTIDE SEQUENCE</scope>
</reference>
<dbReference type="Gene3D" id="3.40.50.11980">
    <property type="match status" value="1"/>
</dbReference>
<dbReference type="PANTHER" id="PTHR13547:SF1">
    <property type="entry name" value="MITOCHONDRIAL RIBONUCLEASE P CATALYTIC SUBUNIT"/>
    <property type="match status" value="1"/>
</dbReference>
<keyword evidence="6" id="KW-0540">Nuclease</keyword>
<keyword evidence="5" id="KW-0819">tRNA processing</keyword>
<proteinExistence type="inferred from homology"/>
<comment type="catalytic activity">
    <reaction evidence="1">
        <text>Endonucleolytic cleavage of RNA, removing 5'-extranucleotides from tRNA precursor.</text>
        <dbReference type="EC" id="3.1.26.5"/>
    </reaction>
</comment>
<feature type="domain" description="PRORP" evidence="12">
    <location>
        <begin position="277"/>
        <end position="448"/>
    </location>
</feature>
<dbReference type="Gene3D" id="1.25.40.10">
    <property type="entry name" value="Tetratricopeptide repeat domain"/>
    <property type="match status" value="1"/>
</dbReference>
<dbReference type="EMBL" id="MK250086">
    <property type="protein sequence ID" value="QDY51942.1"/>
    <property type="molecule type" value="Genomic_DNA"/>
</dbReference>
<dbReference type="InterPro" id="IPR011990">
    <property type="entry name" value="TPR-like_helical_dom_sf"/>
</dbReference>
<comment type="similarity">
    <text evidence="3">Belongs to the PPR family. P subfamily.</text>
</comment>
<evidence type="ECO:0000259" key="12">
    <source>
        <dbReference type="Pfam" id="PF16953"/>
    </source>
</evidence>
<dbReference type="Pfam" id="PF16953">
    <property type="entry name" value="PRORP"/>
    <property type="match status" value="1"/>
</dbReference>
<dbReference type="PANTHER" id="PTHR13547">
    <property type="match status" value="1"/>
</dbReference>